<comment type="subcellular location">
    <subcellularLocation>
        <location evidence="1">Membrane</location>
        <topology evidence="1">Lipid-anchor</topology>
        <topology evidence="1">GPI-anchor</topology>
    </subcellularLocation>
</comment>
<evidence type="ECO:0000256" key="5">
    <source>
        <dbReference type="SAM" id="SignalP"/>
    </source>
</evidence>
<keyword evidence="3 5" id="KW-0732">Signal</keyword>
<name>A0A226E785_FOLCA</name>
<evidence type="ECO:0000313" key="7">
    <source>
        <dbReference type="Proteomes" id="UP000198287"/>
    </source>
</evidence>
<dbReference type="AlphaFoldDB" id="A0A226E785"/>
<feature type="signal peptide" evidence="5">
    <location>
        <begin position="1"/>
        <end position="25"/>
    </location>
</feature>
<dbReference type="EMBL" id="LNIX01000005">
    <property type="protein sequence ID" value="OXA53463.1"/>
    <property type="molecule type" value="Genomic_DNA"/>
</dbReference>
<evidence type="ECO:0000313" key="6">
    <source>
        <dbReference type="EMBL" id="OXA53463.1"/>
    </source>
</evidence>
<gene>
    <name evidence="6" type="ORF">Fcan01_10676</name>
</gene>
<keyword evidence="2" id="KW-0336">GPI-anchor</keyword>
<protein>
    <submittedName>
        <fullName evidence="6">Uncharacterized protein</fullName>
    </submittedName>
</protein>
<organism evidence="6 7">
    <name type="scientific">Folsomia candida</name>
    <name type="common">Springtail</name>
    <dbReference type="NCBI Taxonomy" id="158441"/>
    <lineage>
        <taxon>Eukaryota</taxon>
        <taxon>Metazoa</taxon>
        <taxon>Ecdysozoa</taxon>
        <taxon>Arthropoda</taxon>
        <taxon>Hexapoda</taxon>
        <taxon>Collembola</taxon>
        <taxon>Entomobryomorpha</taxon>
        <taxon>Isotomoidea</taxon>
        <taxon>Isotomidae</taxon>
        <taxon>Proisotominae</taxon>
        <taxon>Folsomia</taxon>
    </lineage>
</organism>
<dbReference type="PANTHER" id="PTHR33562">
    <property type="entry name" value="ATILLA, ISOFORM B-RELATED-RELATED"/>
    <property type="match status" value="1"/>
</dbReference>
<keyword evidence="2" id="KW-0325">Glycoprotein</keyword>
<keyword evidence="7" id="KW-1185">Reference proteome</keyword>
<evidence type="ECO:0000256" key="2">
    <source>
        <dbReference type="ARBA" id="ARBA00022622"/>
    </source>
</evidence>
<accession>A0A226E785</accession>
<evidence type="ECO:0000256" key="4">
    <source>
        <dbReference type="ARBA" id="ARBA00023288"/>
    </source>
</evidence>
<dbReference type="InterPro" id="IPR050975">
    <property type="entry name" value="Sleep_regulator"/>
</dbReference>
<keyword evidence="4" id="KW-0449">Lipoprotein</keyword>
<proteinExistence type="predicted"/>
<feature type="chain" id="PRO_5012691641" evidence="5">
    <location>
        <begin position="26"/>
        <end position="176"/>
    </location>
</feature>
<dbReference type="GO" id="GO:0098552">
    <property type="term" value="C:side of membrane"/>
    <property type="evidence" value="ECO:0007669"/>
    <property type="project" value="UniProtKB-KW"/>
</dbReference>
<evidence type="ECO:0000256" key="1">
    <source>
        <dbReference type="ARBA" id="ARBA00004589"/>
    </source>
</evidence>
<sequence length="176" mass="19188">MKFTHVFTIAVAVIFAFTVIPSTEAFNCYNCVYLQGNNASTSQCENKPKDLTPIYCGSRSAEGPMTATLIPGYTQNSVRSPKNLCGKGTGSYNSKKVVLRACVPYAESSHDGKCNKYYDWRITFQNGSYIDFRGNGTNALNTCLCSKDKCNGANGLHSGVTVAVLGTFLTLLRKLY</sequence>
<comment type="caution">
    <text evidence="6">The sequence shown here is derived from an EMBL/GenBank/DDBJ whole genome shotgun (WGS) entry which is preliminary data.</text>
</comment>
<keyword evidence="2" id="KW-0472">Membrane</keyword>
<evidence type="ECO:0000256" key="3">
    <source>
        <dbReference type="ARBA" id="ARBA00022729"/>
    </source>
</evidence>
<dbReference type="Proteomes" id="UP000198287">
    <property type="component" value="Unassembled WGS sequence"/>
</dbReference>
<reference evidence="6 7" key="1">
    <citation type="submission" date="2015-12" db="EMBL/GenBank/DDBJ databases">
        <title>The genome of Folsomia candida.</title>
        <authorList>
            <person name="Faddeeva A."/>
            <person name="Derks M.F."/>
            <person name="Anvar Y."/>
            <person name="Smit S."/>
            <person name="Van Straalen N."/>
            <person name="Roelofs D."/>
        </authorList>
    </citation>
    <scope>NUCLEOTIDE SEQUENCE [LARGE SCALE GENOMIC DNA]</scope>
    <source>
        <strain evidence="6 7">VU population</strain>
        <tissue evidence="6">Whole body</tissue>
    </source>
</reference>